<protein>
    <recommendedName>
        <fullName evidence="3">DUF1444 family protein</fullName>
    </recommendedName>
</protein>
<sequence length="401" mass="44438">MGILDRFIGSPRDRFANDTLRIARRTPGVQDARYDREAFAITVRRPGGHEPIWIYLSNVYSECQGSGRAERKERIDRLIRILTEPQADEGWDSVRPKLRPVLRPATFGQAGVTGVVPPISRSALPHLRELVVIDHPESMAYVAPARLDAWGVSADEVFDAAHANLERIARASLRRDWPDDPNTLVRMVDTGDAYFTSLLLAPGWLAEVSERMGAPVVAFVPDTNTVLLRGVPETGLSSLYERAEREYGEAVRGLSPVGYVPGTGGRVVPYTPPADHPDHAAARRNQVLLAATEYGAQTKWLTQQYERAGLDVFVAQLLAVAWPDEAPFTVATWTDGITSLLPEAQFIVFVRNDVAGPRIPWQAVAELVDLRPEPLLVPARYRVGHWPPPEVMDDLRERAAG</sequence>
<reference evidence="2" key="1">
    <citation type="journal article" date="2019" name="Int. J. Syst. Evol. Microbiol.">
        <title>The Global Catalogue of Microorganisms (GCM) 10K type strain sequencing project: providing services to taxonomists for standard genome sequencing and annotation.</title>
        <authorList>
            <consortium name="The Broad Institute Genomics Platform"/>
            <consortium name="The Broad Institute Genome Sequencing Center for Infectious Disease"/>
            <person name="Wu L."/>
            <person name="Ma J."/>
        </authorList>
    </citation>
    <scope>NUCLEOTIDE SEQUENCE [LARGE SCALE GENOMIC DNA]</scope>
    <source>
        <strain evidence="2">JCM 18304</strain>
    </source>
</reference>
<evidence type="ECO:0000313" key="2">
    <source>
        <dbReference type="Proteomes" id="UP001501570"/>
    </source>
</evidence>
<comment type="caution">
    <text evidence="1">The sequence shown here is derived from an EMBL/GenBank/DDBJ whole genome shotgun (WGS) entry which is preliminary data.</text>
</comment>
<keyword evidence="2" id="KW-1185">Reference proteome</keyword>
<dbReference type="RefSeq" id="WP_345637901.1">
    <property type="nucleotide sequence ID" value="NZ_BAABJQ010000036.1"/>
</dbReference>
<gene>
    <name evidence="1" type="ORF">GCM10023322_74460</name>
</gene>
<accession>A0ABP9SQH6</accession>
<dbReference type="Proteomes" id="UP001501570">
    <property type="component" value="Unassembled WGS sequence"/>
</dbReference>
<evidence type="ECO:0008006" key="3">
    <source>
        <dbReference type="Google" id="ProtNLM"/>
    </source>
</evidence>
<dbReference type="EMBL" id="BAABJQ010000036">
    <property type="protein sequence ID" value="GAA5199243.1"/>
    <property type="molecule type" value="Genomic_DNA"/>
</dbReference>
<proteinExistence type="predicted"/>
<name>A0ABP9SQH6_9ACTN</name>
<evidence type="ECO:0000313" key="1">
    <source>
        <dbReference type="EMBL" id="GAA5199243.1"/>
    </source>
</evidence>
<organism evidence="1 2">
    <name type="scientific">Rugosimonospora acidiphila</name>
    <dbReference type="NCBI Taxonomy" id="556531"/>
    <lineage>
        <taxon>Bacteria</taxon>
        <taxon>Bacillati</taxon>
        <taxon>Actinomycetota</taxon>
        <taxon>Actinomycetes</taxon>
        <taxon>Micromonosporales</taxon>
        <taxon>Micromonosporaceae</taxon>
        <taxon>Rugosimonospora</taxon>
    </lineage>
</organism>